<evidence type="ECO:0000256" key="1">
    <source>
        <dbReference type="SAM" id="SignalP"/>
    </source>
</evidence>
<keyword evidence="1" id="KW-0732">Signal</keyword>
<evidence type="ECO:0000313" key="2">
    <source>
        <dbReference type="EMBL" id="DAA34737.1"/>
    </source>
</evidence>
<feature type="chain" id="PRO_5003253457" evidence="1">
    <location>
        <begin position="37"/>
        <end position="193"/>
    </location>
</feature>
<accession>F0JA89</accession>
<sequence length="193" mass="20961">MMSVNLSGMTGRLPVSLMTVLHLVVVMTTRLTGASAGMKVAMAGMHLRMVVEAMTTCEEDQEGHHPVTATAATAGRTGMVEETIVGMAGMIHHDLTHGPKEMVAMVEMATGVAGMTTATLGVTSLPWGTEEMNRTLPEAEWKLCLCHCHSGQRRICANQMTARLLYFTGRTGITQKWWSDASRTLACRWTSCF</sequence>
<dbReference type="EMBL" id="BK007790">
    <property type="protein sequence ID" value="DAA34737.1"/>
    <property type="molecule type" value="mRNA"/>
</dbReference>
<dbReference type="AlphaFoldDB" id="F0JA89"/>
<proteinExistence type="evidence at transcript level"/>
<reference evidence="2" key="1">
    <citation type="journal article" date="2011" name="BMC Genomics">
        <title>A further insight into the sialome of the tropical bont tick, Amblyomma variegatum.</title>
        <authorList>
            <person name="Ribeiro J.M."/>
            <person name="Anderson J.M."/>
            <person name="Manoukis N.C."/>
            <person name="Meng Z."/>
            <person name="Francishetti I.M."/>
        </authorList>
    </citation>
    <scope>NUCLEOTIDE SEQUENCE</scope>
    <source>
        <strain evidence="2">Amb_var-850</strain>
        <tissue evidence="2">Salivary gland</tissue>
    </source>
</reference>
<organism evidence="2">
    <name type="scientific">Amblyomma variegatum</name>
    <name type="common">Tropical bont tick</name>
    <dbReference type="NCBI Taxonomy" id="34610"/>
    <lineage>
        <taxon>Eukaryota</taxon>
        <taxon>Metazoa</taxon>
        <taxon>Ecdysozoa</taxon>
        <taxon>Arthropoda</taxon>
        <taxon>Chelicerata</taxon>
        <taxon>Arachnida</taxon>
        <taxon>Acari</taxon>
        <taxon>Parasitiformes</taxon>
        <taxon>Ixodida</taxon>
        <taxon>Ixodoidea</taxon>
        <taxon>Ixodidae</taxon>
        <taxon>Amblyomminae</taxon>
        <taxon>Amblyomma</taxon>
    </lineage>
</organism>
<feature type="signal peptide" evidence="1">
    <location>
        <begin position="1"/>
        <end position="36"/>
    </location>
</feature>
<protein>
    <submittedName>
        <fullName evidence="2">Hypothetical secreted protein 850</fullName>
    </submittedName>
</protein>
<name>F0JA89_AMBVA</name>